<keyword evidence="1" id="KW-0732">Signal</keyword>
<evidence type="ECO:0000259" key="2">
    <source>
        <dbReference type="Pfam" id="PF25898"/>
    </source>
</evidence>
<organism evidence="3 4">
    <name type="scientific">Argiope bruennichi</name>
    <name type="common">Wasp spider</name>
    <name type="synonym">Aranea bruennichi</name>
    <dbReference type="NCBI Taxonomy" id="94029"/>
    <lineage>
        <taxon>Eukaryota</taxon>
        <taxon>Metazoa</taxon>
        <taxon>Ecdysozoa</taxon>
        <taxon>Arthropoda</taxon>
        <taxon>Chelicerata</taxon>
        <taxon>Arachnida</taxon>
        <taxon>Araneae</taxon>
        <taxon>Araneomorphae</taxon>
        <taxon>Entelegynae</taxon>
        <taxon>Araneoidea</taxon>
        <taxon>Araneidae</taxon>
        <taxon>Argiope</taxon>
    </lineage>
</organism>
<feature type="signal peptide" evidence="1">
    <location>
        <begin position="1"/>
        <end position="26"/>
    </location>
</feature>
<dbReference type="PANTHER" id="PTHR36902">
    <property type="entry name" value="ENRICHED IN SURFACE-LABELED PROTEOME PROTEIN 9"/>
    <property type="match status" value="1"/>
</dbReference>
<reference evidence="3" key="1">
    <citation type="journal article" date="2020" name="bioRxiv">
        <title>Chromosome-level reference genome of the European wasp spider Argiope bruennichi: a resource for studies on range expansion and evolutionary adaptation.</title>
        <authorList>
            <person name="Sheffer M.M."/>
            <person name="Hoppe A."/>
            <person name="Krehenwinkel H."/>
            <person name="Uhl G."/>
            <person name="Kuss A.W."/>
            <person name="Jensen L."/>
            <person name="Jensen C."/>
            <person name="Gillespie R.G."/>
            <person name="Hoff K.J."/>
            <person name="Prost S."/>
        </authorList>
    </citation>
    <scope>NUCLEOTIDE SEQUENCE</scope>
</reference>
<dbReference type="Pfam" id="PF25898">
    <property type="entry name" value="LolA_2nd_metazoa"/>
    <property type="match status" value="1"/>
</dbReference>
<accession>A0A8T0FGC7</accession>
<feature type="domain" description="LolA-like" evidence="2">
    <location>
        <begin position="227"/>
        <end position="416"/>
    </location>
</feature>
<dbReference type="InterPro" id="IPR058831">
    <property type="entry name" value="LolA-like_dom_2nd"/>
</dbReference>
<dbReference type="AlphaFoldDB" id="A0A8T0FGC7"/>
<name>A0A8T0FGC7_ARGBR</name>
<dbReference type="Proteomes" id="UP000807504">
    <property type="component" value="Unassembled WGS sequence"/>
</dbReference>
<evidence type="ECO:0000313" key="3">
    <source>
        <dbReference type="EMBL" id="KAF8790031.1"/>
    </source>
</evidence>
<dbReference type="EMBL" id="JABXBU010000011">
    <property type="protein sequence ID" value="KAF8790031.1"/>
    <property type="molecule type" value="Genomic_DNA"/>
</dbReference>
<proteinExistence type="predicted"/>
<feature type="chain" id="PRO_5035922277" description="LolA-like domain-containing protein" evidence="1">
    <location>
        <begin position="27"/>
        <end position="434"/>
    </location>
</feature>
<evidence type="ECO:0000256" key="1">
    <source>
        <dbReference type="SAM" id="SignalP"/>
    </source>
</evidence>
<evidence type="ECO:0000313" key="4">
    <source>
        <dbReference type="Proteomes" id="UP000807504"/>
    </source>
</evidence>
<sequence length="434" mass="49677">MRSFISFRKCTIFMSIILFAFQECYSDTIFTCPKNKGNPMPKFPDAYSADTRLNFKELGRSVDMRQVVKDGKISMEFFAGERHVKYIRVGEQQILLSYGTDDLYPNCTVKTVKQAGIVLEAEDAGPNKILEKLHNIVHVKRSSEFSLSSYTYENSVLVRKWEGCFKDPDINASFAFADEIWDNSRKSFLHNAYYVVSAEAQIETEFLVALVSNFDPRAPSDMEFMPPENVYCDGFTPQTNKKPLAIPDYFSYDSELIVYRDTEGIDPLVTHRTIYYDLIAGIERTDFYDVYQEDGDTFSKVTERSISIIHDFKAGIQYKFSPATGTCEVDAFLSNIGPISVKLTGKDKMSSGNEFFNLNTDKIQYNGVFRTRDYEVDVYTAPADLFGEKYIFSWYFSTDGIQVASKGEVEQNVLVRMVIRSATILDAMLRRNEF</sequence>
<reference evidence="3" key="2">
    <citation type="submission" date="2020-06" db="EMBL/GenBank/DDBJ databases">
        <authorList>
            <person name="Sheffer M."/>
        </authorList>
    </citation>
    <scope>NUCLEOTIDE SEQUENCE</scope>
</reference>
<protein>
    <recommendedName>
        <fullName evidence="2">LolA-like domain-containing protein</fullName>
    </recommendedName>
</protein>
<dbReference type="PANTHER" id="PTHR36902:SF1">
    <property type="entry name" value="ENRICHED IN SURFACE-LABELED PROTEOME PROTEIN 9"/>
    <property type="match status" value="1"/>
</dbReference>
<comment type="caution">
    <text evidence="3">The sequence shown here is derived from an EMBL/GenBank/DDBJ whole genome shotgun (WGS) entry which is preliminary data.</text>
</comment>
<keyword evidence="4" id="KW-1185">Reference proteome</keyword>
<gene>
    <name evidence="3" type="ORF">HNY73_005117</name>
</gene>